<dbReference type="Proteomes" id="UP000827872">
    <property type="component" value="Linkage Group LG03"/>
</dbReference>
<accession>A0ACB8EL45</accession>
<comment type="caution">
    <text evidence="1">The sequence shown here is derived from an EMBL/GenBank/DDBJ whole genome shotgun (WGS) entry which is preliminary data.</text>
</comment>
<keyword evidence="2" id="KW-1185">Reference proteome</keyword>
<gene>
    <name evidence="1" type="ORF">K3G42_029355</name>
</gene>
<evidence type="ECO:0000313" key="1">
    <source>
        <dbReference type="EMBL" id="KAH7993143.1"/>
    </source>
</evidence>
<sequence>MKRFLEPVSRQGSVNSETELSQYFLQDGTSQLTLSETTVTGSSDEEQFCPKSGSSSLDESFPSPGVPTTKELALCDLPSSGNSPGPVNKPREVVWHVSFNDSPKGSRTVFQRQRRIAFYNGDANDEDDFAKQDGVQFQRGPRPKGQKKAQKAEAAQPAPTNVLVIEEETSFTIHKETLHRDDPDYVSGRIEPPSDAKTEEQSTDAFETCCAPDSTVVPVADTDDFLDKCNLLGKKDSKCPLIKTRCIKENTSGLAEDCCANSRSDLIKNDMPERPLNYTTEGPLPIFRSYPGPVQLM</sequence>
<organism evidence="1 2">
    <name type="scientific">Sphaerodactylus townsendi</name>
    <dbReference type="NCBI Taxonomy" id="933632"/>
    <lineage>
        <taxon>Eukaryota</taxon>
        <taxon>Metazoa</taxon>
        <taxon>Chordata</taxon>
        <taxon>Craniata</taxon>
        <taxon>Vertebrata</taxon>
        <taxon>Euteleostomi</taxon>
        <taxon>Lepidosauria</taxon>
        <taxon>Squamata</taxon>
        <taxon>Bifurcata</taxon>
        <taxon>Gekkota</taxon>
        <taxon>Sphaerodactylidae</taxon>
        <taxon>Sphaerodactylus</taxon>
    </lineage>
</organism>
<protein>
    <submittedName>
        <fullName evidence="1">Uncharacterized protein</fullName>
    </submittedName>
</protein>
<evidence type="ECO:0000313" key="2">
    <source>
        <dbReference type="Proteomes" id="UP000827872"/>
    </source>
</evidence>
<proteinExistence type="predicted"/>
<dbReference type="EMBL" id="CM037616">
    <property type="protein sequence ID" value="KAH7993143.1"/>
    <property type="molecule type" value="Genomic_DNA"/>
</dbReference>
<reference evidence="1" key="1">
    <citation type="submission" date="2021-08" db="EMBL/GenBank/DDBJ databases">
        <title>The first chromosome-level gecko genome reveals the dynamic sex chromosomes of Neotropical dwarf geckos (Sphaerodactylidae: Sphaerodactylus).</title>
        <authorList>
            <person name="Pinto B.J."/>
            <person name="Keating S.E."/>
            <person name="Gamble T."/>
        </authorList>
    </citation>
    <scope>NUCLEOTIDE SEQUENCE</scope>
    <source>
        <strain evidence="1">TG3544</strain>
    </source>
</reference>
<name>A0ACB8EL45_9SAUR</name>